<keyword evidence="3" id="KW-1185">Reference proteome</keyword>
<dbReference type="EMBL" id="EQ962654">
    <property type="protein sequence ID" value="EED19600.1"/>
    <property type="molecule type" value="Genomic_DNA"/>
</dbReference>
<evidence type="ECO:0000256" key="1">
    <source>
        <dbReference type="SAM" id="MobiDB-lite"/>
    </source>
</evidence>
<protein>
    <submittedName>
        <fullName evidence="2">Uncharacterized protein</fullName>
    </submittedName>
</protein>
<dbReference type="VEuPathDB" id="FungiDB:TSTA_028820"/>
<name>B8M7P7_TALSN</name>
<dbReference type="RefSeq" id="XP_002480034.1">
    <property type="nucleotide sequence ID" value="XM_002479989.1"/>
</dbReference>
<feature type="region of interest" description="Disordered" evidence="1">
    <location>
        <begin position="1"/>
        <end position="28"/>
    </location>
</feature>
<proteinExistence type="predicted"/>
<dbReference type="InParanoid" id="B8M7P7"/>
<dbReference type="GeneID" id="8099001"/>
<dbReference type="OrthoDB" id="4217201at2759"/>
<reference evidence="3" key="1">
    <citation type="journal article" date="2015" name="Genome Announc.">
        <title>Genome sequence of the AIDS-associated pathogen Penicillium marneffei (ATCC18224) and its near taxonomic relative Talaromyces stipitatus (ATCC10500).</title>
        <authorList>
            <person name="Nierman W.C."/>
            <person name="Fedorova-Abrams N.D."/>
            <person name="Andrianopoulos A."/>
        </authorList>
    </citation>
    <scope>NUCLEOTIDE SEQUENCE [LARGE SCALE GENOMIC DNA]</scope>
    <source>
        <strain evidence="3">ATCC 10500 / CBS 375.48 / QM 6759 / NRRL 1006</strain>
    </source>
</reference>
<accession>B8M7P7</accession>
<dbReference type="Proteomes" id="UP000001745">
    <property type="component" value="Unassembled WGS sequence"/>
</dbReference>
<evidence type="ECO:0000313" key="2">
    <source>
        <dbReference type="EMBL" id="EED19600.1"/>
    </source>
</evidence>
<dbReference type="HOGENOM" id="CLU_1267269_0_0_1"/>
<dbReference type="PhylomeDB" id="B8M7P7"/>
<dbReference type="AlphaFoldDB" id="B8M7P7"/>
<gene>
    <name evidence="2" type="ORF">TSTA_028820</name>
</gene>
<evidence type="ECO:0000313" key="3">
    <source>
        <dbReference type="Proteomes" id="UP000001745"/>
    </source>
</evidence>
<organism evidence="2 3">
    <name type="scientific">Talaromyces stipitatus (strain ATCC 10500 / CBS 375.48 / QM 6759 / NRRL 1006)</name>
    <name type="common">Penicillium stipitatum</name>
    <dbReference type="NCBI Taxonomy" id="441959"/>
    <lineage>
        <taxon>Eukaryota</taxon>
        <taxon>Fungi</taxon>
        <taxon>Dikarya</taxon>
        <taxon>Ascomycota</taxon>
        <taxon>Pezizomycotina</taxon>
        <taxon>Eurotiomycetes</taxon>
        <taxon>Eurotiomycetidae</taxon>
        <taxon>Eurotiales</taxon>
        <taxon>Trichocomaceae</taxon>
        <taxon>Talaromyces</taxon>
        <taxon>Talaromyces sect. Talaromyces</taxon>
    </lineage>
</organism>
<sequence>MDEPPATYSPEGRSVHPSKRRRLEVNHSEGPPPGCLLFNTTEPADTVLQYKIVSAYIAAFPPAGGLLINQWTIVCRVNRTETYQISLKALPGVGDDCAYNDIYLELAKGPTINATGRLHGMAKTFKISIVVDSTIGDLVEVLFDNNLNKYQLLHGRGNRAWMCGVLQVAIEIFHNIDENVAAMSYVAQGWEAEFPIRPGDFQTPMMGIWLDRTAWSGGE</sequence>